<feature type="region of interest" description="Disordered" evidence="11">
    <location>
        <begin position="373"/>
        <end position="395"/>
    </location>
</feature>
<keyword evidence="6" id="KW-0067">ATP-binding</keyword>
<evidence type="ECO:0000313" key="13">
    <source>
        <dbReference type="EMBL" id="KAL3777187.1"/>
    </source>
</evidence>
<feature type="compositionally biased region" description="Acidic residues" evidence="11">
    <location>
        <begin position="685"/>
        <end position="695"/>
    </location>
</feature>
<reference evidence="13 14" key="1">
    <citation type="submission" date="2024-10" db="EMBL/GenBank/DDBJ databases">
        <title>Updated reference genomes for cyclostephanoid diatoms.</title>
        <authorList>
            <person name="Roberts W.R."/>
            <person name="Alverson A.J."/>
        </authorList>
    </citation>
    <scope>NUCLEOTIDE SEQUENCE [LARGE SCALE GENOMIC DNA]</scope>
    <source>
        <strain evidence="13 14">AJA010-31</strain>
    </source>
</reference>
<keyword evidence="3" id="KW-0597">Phosphoprotein</keyword>
<comment type="similarity">
    <text evidence="10">Belongs to the TRAFAC class translation factor GTPase superfamily. Bms1-like GTPase family. BMS1 subfamily.</text>
</comment>
<dbReference type="PANTHER" id="PTHR12858">
    <property type="entry name" value="RIBOSOME BIOGENESIS PROTEIN"/>
    <property type="match status" value="1"/>
</dbReference>
<comment type="subcellular location">
    <subcellularLocation>
        <location evidence="1">Nucleus</location>
        <location evidence="1">Nucleolus</location>
    </subcellularLocation>
</comment>
<feature type="compositionally biased region" description="Polar residues" evidence="11">
    <location>
        <begin position="615"/>
        <end position="626"/>
    </location>
</feature>
<dbReference type="CDD" id="cd01882">
    <property type="entry name" value="BMS1"/>
    <property type="match status" value="1"/>
</dbReference>
<evidence type="ECO:0000256" key="11">
    <source>
        <dbReference type="SAM" id="MobiDB-lite"/>
    </source>
</evidence>
<name>A0ABD3NPX6_9STRA</name>
<keyword evidence="2" id="KW-0690">Ribosome biogenesis</keyword>
<feature type="compositionally biased region" description="Basic and acidic residues" evidence="11">
    <location>
        <begin position="30"/>
        <end position="41"/>
    </location>
</feature>
<dbReference type="GO" id="GO:0042274">
    <property type="term" value="P:ribosomal small subunit biogenesis"/>
    <property type="evidence" value="ECO:0007669"/>
    <property type="project" value="UniProtKB-ARBA"/>
</dbReference>
<dbReference type="Proteomes" id="UP001530400">
    <property type="component" value="Unassembled WGS sequence"/>
</dbReference>
<dbReference type="SMART" id="SM00785">
    <property type="entry name" value="AARP2CN"/>
    <property type="match status" value="1"/>
</dbReference>
<comment type="catalytic activity">
    <reaction evidence="9">
        <text>GTP + H2O = GDP + phosphate + H(+)</text>
        <dbReference type="Rhea" id="RHEA:19669"/>
        <dbReference type="ChEBI" id="CHEBI:15377"/>
        <dbReference type="ChEBI" id="CHEBI:15378"/>
        <dbReference type="ChEBI" id="CHEBI:37565"/>
        <dbReference type="ChEBI" id="CHEBI:43474"/>
        <dbReference type="ChEBI" id="CHEBI:58189"/>
    </reaction>
    <physiologicalReaction direction="left-to-right" evidence="9">
        <dbReference type="Rhea" id="RHEA:19670"/>
    </physiologicalReaction>
</comment>
<keyword evidence="5" id="KW-0378">Hydrolase</keyword>
<keyword evidence="4" id="KW-0547">Nucleotide-binding</keyword>
<feature type="compositionally biased region" description="Acidic residues" evidence="11">
    <location>
        <begin position="572"/>
        <end position="584"/>
    </location>
</feature>
<dbReference type="EMBL" id="JALLPJ020001058">
    <property type="protein sequence ID" value="KAL3777187.1"/>
    <property type="molecule type" value="Genomic_DNA"/>
</dbReference>
<dbReference type="InterPro" id="IPR027417">
    <property type="entry name" value="P-loop_NTPase"/>
</dbReference>
<dbReference type="SMART" id="SM01362">
    <property type="entry name" value="DUF663"/>
    <property type="match status" value="1"/>
</dbReference>
<proteinExistence type="inferred from homology"/>
<evidence type="ECO:0000256" key="7">
    <source>
        <dbReference type="ARBA" id="ARBA00023134"/>
    </source>
</evidence>
<dbReference type="InterPro" id="IPR039761">
    <property type="entry name" value="Bms1/Tsr1"/>
</dbReference>
<dbReference type="InterPro" id="IPR037875">
    <property type="entry name" value="Bms1_N"/>
</dbReference>
<evidence type="ECO:0000256" key="1">
    <source>
        <dbReference type="ARBA" id="ARBA00004604"/>
    </source>
</evidence>
<feature type="region of interest" description="Disordered" evidence="11">
    <location>
        <begin position="1070"/>
        <end position="1089"/>
    </location>
</feature>
<feature type="compositionally biased region" description="Basic and acidic residues" evidence="11">
    <location>
        <begin position="461"/>
        <end position="474"/>
    </location>
</feature>
<feature type="compositionally biased region" description="Low complexity" evidence="11">
    <location>
        <begin position="594"/>
        <end position="603"/>
    </location>
</feature>
<feature type="region of interest" description="Disordered" evidence="11">
    <location>
        <begin position="653"/>
        <end position="742"/>
    </location>
</feature>
<dbReference type="GO" id="GO:0005524">
    <property type="term" value="F:ATP binding"/>
    <property type="evidence" value="ECO:0007669"/>
    <property type="project" value="UniProtKB-KW"/>
</dbReference>
<keyword evidence="14" id="KW-1185">Reference proteome</keyword>
<feature type="domain" description="Bms1-type G" evidence="12">
    <location>
        <begin position="84"/>
        <end position="244"/>
    </location>
</feature>
<feature type="region of interest" description="Disordered" evidence="11">
    <location>
        <begin position="1"/>
        <end position="81"/>
    </location>
</feature>
<evidence type="ECO:0000256" key="10">
    <source>
        <dbReference type="ARBA" id="ARBA00061391"/>
    </source>
</evidence>
<dbReference type="InterPro" id="IPR030387">
    <property type="entry name" value="G_Bms1/Tsr1_dom"/>
</dbReference>
<gene>
    <name evidence="13" type="ORF">ACHAWO_013068</name>
</gene>
<dbReference type="InterPro" id="IPR012948">
    <property type="entry name" value="AARP2CN"/>
</dbReference>
<evidence type="ECO:0000256" key="4">
    <source>
        <dbReference type="ARBA" id="ARBA00022741"/>
    </source>
</evidence>
<feature type="compositionally biased region" description="Basic and acidic residues" evidence="11">
    <location>
        <begin position="1113"/>
        <end position="1145"/>
    </location>
</feature>
<evidence type="ECO:0000256" key="9">
    <source>
        <dbReference type="ARBA" id="ARBA00049117"/>
    </source>
</evidence>
<sequence>MADDLQQSNRGHKTTKAGRGGREKKKLLKSKKDGTQKDRHNPRAFGVANVVRTQRNVQRNLDRAQKKEYVPQNDRRAATPVEGPPPLVCVVGPPGVGKSTLIRSLVKLYTNHNLNNPVGPITVATGKNRRMTFLECPNSPEAMLDVAKIADLVLLVVDAKYGFELEQFEFLNMIQTHGFPKVLGVFTHLDQFRTQKNLRKTKKLLKHRFWTEIYDGAKMFYFSGCVNGKYLKHEVKQLSLLLQRVKYRPLVWRNTHPYVLVDRYEDVTHPSKVDEDETCERSVVFYGYVRGSNLKAGQKVHLVGVGDYGMSEVGIIQDPVPMAGKDKEMTLSKKETKLYAPLSNVGLVSFDKDAVYIDIGRVNYTKKENLDLPRVEGEEKESDEESEYDSDAPAGLLKSLQDVKDGVDEKMEYSTMRLFKSSKAVQAANSDSEDDEKEQSIRNANRRSVDDVYELANSFRRRFDGAEHEPRDGSEQSDSDSDDGESSDESKDDGSVESGSDCASNAEDDDQYSDSENDEEASDGKQAWKSNIAQQAAMAYRQRERSIVNLQQLVYGTSVSFVSDDEGKSSDNEDSGDESSDEEFFTLRDKNAKSNKSSKTTDNGAGTAKDIQLGENDSSRTLQHSSGPMFDVNAWLEEGDDCLIERIRNRFVTGNWHTDDNEGDGEKFDDFEDLETGEKYGPNGEVEESDDEDETAGMTDAELREYNAKRKATQKDEFDSEYDDNKKGNADKPSDEKAESEYVEALKREKEARLKRNQEEFGADGEASSVRYEGFRQGIYCRVRIDGIPAEFIQSFNPVMPLVIGGLTPQETERGLVRCRFKKHRWHKKILKCNDPLVFSIGWRRFQSIPVFSTEDQNGRHRYLKYTPEHMHCHATFYGHQVPPNTGVLAIQRLTGNLPGFRIAATGVVLELDASSKIVKKLKLVGTPSKIYKNTAFISGMFNSDLEVSRFEGASIRTVSGIRGQIKKALREGQPGSFRATFEDKILLSDIVFCRTWVPVEIQNYYNPVTSLLCKDGVEGWRAMKPKAQLHVETETPIEVNPDSIYKPIERKERKFNKLHVPKSIESALPFASKPKDEKKRKSKSYASKRAVVMDADEKKKYTFMQAINTIRNDKQAKKKEKRAERKVARSKELAKVEEKLDASRKVKKRQHYRSEGKVDAARERKRLRGA</sequence>
<feature type="compositionally biased region" description="Basic and acidic residues" evidence="11">
    <location>
        <begin position="701"/>
        <end position="742"/>
    </location>
</feature>
<organism evidence="13 14">
    <name type="scientific">Cyclotella atomus</name>
    <dbReference type="NCBI Taxonomy" id="382360"/>
    <lineage>
        <taxon>Eukaryota</taxon>
        <taxon>Sar</taxon>
        <taxon>Stramenopiles</taxon>
        <taxon>Ochrophyta</taxon>
        <taxon>Bacillariophyta</taxon>
        <taxon>Coscinodiscophyceae</taxon>
        <taxon>Thalassiosirophycidae</taxon>
        <taxon>Stephanodiscales</taxon>
        <taxon>Stephanodiscaceae</taxon>
        <taxon>Cyclotella</taxon>
    </lineage>
</organism>
<feature type="compositionally biased region" description="Basic and acidic residues" evidence="11">
    <location>
        <begin position="1153"/>
        <end position="1163"/>
    </location>
</feature>
<dbReference type="GO" id="GO:0032040">
    <property type="term" value="C:small-subunit processome"/>
    <property type="evidence" value="ECO:0007669"/>
    <property type="project" value="UniProtKB-ARBA"/>
</dbReference>
<dbReference type="Pfam" id="PF08142">
    <property type="entry name" value="AARP2CN"/>
    <property type="match status" value="1"/>
</dbReference>
<dbReference type="GO" id="GO:0005525">
    <property type="term" value="F:GTP binding"/>
    <property type="evidence" value="ECO:0007669"/>
    <property type="project" value="UniProtKB-KW"/>
</dbReference>
<dbReference type="FunFam" id="3.40.50.300:FF:000105">
    <property type="entry name" value="BMS1 ribosome biogenesis factor"/>
    <property type="match status" value="1"/>
</dbReference>
<dbReference type="SUPFAM" id="SSF52540">
    <property type="entry name" value="P-loop containing nucleoside triphosphate hydrolases"/>
    <property type="match status" value="1"/>
</dbReference>
<feature type="compositionally biased region" description="Basic and acidic residues" evidence="11">
    <location>
        <begin position="657"/>
        <end position="668"/>
    </location>
</feature>
<feature type="compositionally biased region" description="Acidic residues" evidence="11">
    <location>
        <begin position="475"/>
        <end position="487"/>
    </location>
</feature>
<dbReference type="Pfam" id="PF04950">
    <property type="entry name" value="RIBIOP_C"/>
    <property type="match status" value="1"/>
</dbReference>
<evidence type="ECO:0000256" key="8">
    <source>
        <dbReference type="ARBA" id="ARBA00023242"/>
    </source>
</evidence>
<dbReference type="AlphaFoldDB" id="A0ABD3NPX6"/>
<feature type="region of interest" description="Disordered" evidence="11">
    <location>
        <begin position="422"/>
        <end position="528"/>
    </location>
</feature>
<dbReference type="PANTHER" id="PTHR12858:SF2">
    <property type="entry name" value="RIBOSOME BIOGENESIS PROTEIN BMS1 HOMOLOG"/>
    <property type="match status" value="1"/>
</dbReference>
<dbReference type="InterPro" id="IPR007034">
    <property type="entry name" value="BMS1_TSR1_C"/>
</dbReference>
<dbReference type="Gene3D" id="3.40.50.300">
    <property type="entry name" value="P-loop containing nucleotide triphosphate hydrolases"/>
    <property type="match status" value="1"/>
</dbReference>
<feature type="compositionally biased region" description="Acidic residues" evidence="11">
    <location>
        <begin position="506"/>
        <end position="521"/>
    </location>
</feature>
<dbReference type="GO" id="GO:0016787">
    <property type="term" value="F:hydrolase activity"/>
    <property type="evidence" value="ECO:0007669"/>
    <property type="project" value="UniProtKB-KW"/>
</dbReference>
<feature type="region of interest" description="Disordered" evidence="11">
    <location>
        <begin position="559"/>
        <end position="628"/>
    </location>
</feature>
<feature type="compositionally biased region" description="Basic and acidic residues" evidence="11">
    <location>
        <begin position="60"/>
        <end position="77"/>
    </location>
</feature>
<feature type="compositionally biased region" description="Acidic residues" evidence="11">
    <location>
        <begin position="378"/>
        <end position="390"/>
    </location>
</feature>
<comment type="caution">
    <text evidence="13">The sequence shown here is derived from an EMBL/GenBank/DDBJ whole genome shotgun (WGS) entry which is preliminary data.</text>
</comment>
<keyword evidence="8" id="KW-0539">Nucleus</keyword>
<dbReference type="InterPro" id="IPR006073">
    <property type="entry name" value="GTP-bd"/>
</dbReference>
<evidence type="ECO:0000256" key="2">
    <source>
        <dbReference type="ARBA" id="ARBA00022517"/>
    </source>
</evidence>
<evidence type="ECO:0000256" key="5">
    <source>
        <dbReference type="ARBA" id="ARBA00022801"/>
    </source>
</evidence>
<feature type="region of interest" description="Disordered" evidence="11">
    <location>
        <begin position="1113"/>
        <end position="1171"/>
    </location>
</feature>
<dbReference type="GO" id="GO:0005654">
    <property type="term" value="C:nucleoplasm"/>
    <property type="evidence" value="ECO:0007669"/>
    <property type="project" value="UniProtKB-ARBA"/>
</dbReference>
<dbReference type="PROSITE" id="PS51714">
    <property type="entry name" value="G_BMS1"/>
    <property type="match status" value="1"/>
</dbReference>
<evidence type="ECO:0000256" key="3">
    <source>
        <dbReference type="ARBA" id="ARBA00022553"/>
    </source>
</evidence>
<dbReference type="Pfam" id="PF01926">
    <property type="entry name" value="MMR_HSR1"/>
    <property type="match status" value="1"/>
</dbReference>
<protein>
    <recommendedName>
        <fullName evidence="12">Bms1-type G domain-containing protein</fullName>
    </recommendedName>
</protein>
<evidence type="ECO:0000256" key="6">
    <source>
        <dbReference type="ARBA" id="ARBA00022840"/>
    </source>
</evidence>
<evidence type="ECO:0000259" key="12">
    <source>
        <dbReference type="PROSITE" id="PS51714"/>
    </source>
</evidence>
<accession>A0ABD3NPX6</accession>
<evidence type="ECO:0000313" key="14">
    <source>
        <dbReference type="Proteomes" id="UP001530400"/>
    </source>
</evidence>
<keyword evidence="7" id="KW-0342">GTP-binding</keyword>